<reference evidence="1 2" key="1">
    <citation type="submission" date="2014-02" db="EMBL/GenBank/DDBJ databases">
        <title>The small core and large imbalanced accessory genome model reveals a collaborative survival strategy of Sorangium cellulosum strains in nature.</title>
        <authorList>
            <person name="Han K."/>
            <person name="Peng R."/>
            <person name="Blom J."/>
            <person name="Li Y.-Z."/>
        </authorList>
    </citation>
    <scope>NUCLEOTIDE SEQUENCE [LARGE SCALE GENOMIC DNA]</scope>
    <source>
        <strain evidence="1 2">So0007-03</strain>
    </source>
</reference>
<name>A0A150TPL8_SORCE</name>
<protein>
    <submittedName>
        <fullName evidence="1">Uncharacterized protein</fullName>
    </submittedName>
</protein>
<evidence type="ECO:0000313" key="2">
    <source>
        <dbReference type="Proteomes" id="UP000075502"/>
    </source>
</evidence>
<accession>A0A150TPL8</accession>
<evidence type="ECO:0000313" key="1">
    <source>
        <dbReference type="EMBL" id="KYG06527.1"/>
    </source>
</evidence>
<dbReference type="EMBL" id="JEME01001632">
    <property type="protein sequence ID" value="KYG06527.1"/>
    <property type="molecule type" value="Genomic_DNA"/>
</dbReference>
<dbReference type="AlphaFoldDB" id="A0A150TPL8"/>
<dbReference type="Proteomes" id="UP000075502">
    <property type="component" value="Unassembled WGS sequence"/>
</dbReference>
<gene>
    <name evidence="1" type="ORF">BE21_34230</name>
</gene>
<comment type="caution">
    <text evidence="1">The sequence shown here is derived from an EMBL/GenBank/DDBJ whole genome shotgun (WGS) entry which is preliminary data.</text>
</comment>
<proteinExistence type="predicted"/>
<sequence>MLEAAKELAQAHREEDPATTAIYLSEAPGEIRLIEVSGSVGSAGPKEVLPFRFAERPDQGIDYPSVVILLSPQEWEAVHRGELSLPRGWDKDALTRIV</sequence>
<organism evidence="1 2">
    <name type="scientific">Sorangium cellulosum</name>
    <name type="common">Polyangium cellulosum</name>
    <dbReference type="NCBI Taxonomy" id="56"/>
    <lineage>
        <taxon>Bacteria</taxon>
        <taxon>Pseudomonadati</taxon>
        <taxon>Myxococcota</taxon>
        <taxon>Polyangia</taxon>
        <taxon>Polyangiales</taxon>
        <taxon>Polyangiaceae</taxon>
        <taxon>Sorangium</taxon>
    </lineage>
</organism>